<feature type="compositionally biased region" description="Acidic residues" evidence="6">
    <location>
        <begin position="1879"/>
        <end position="1894"/>
    </location>
</feature>
<proteinExistence type="predicted"/>
<dbReference type="PROSITE" id="PS50309">
    <property type="entry name" value="DC"/>
    <property type="match status" value="1"/>
</dbReference>
<feature type="compositionally biased region" description="Acidic residues" evidence="6">
    <location>
        <begin position="1514"/>
        <end position="1525"/>
    </location>
</feature>
<feature type="compositionally biased region" description="Basic and acidic residues" evidence="6">
    <location>
        <begin position="1917"/>
        <end position="1932"/>
    </location>
</feature>
<feature type="compositionally biased region" description="Basic and acidic residues" evidence="6">
    <location>
        <begin position="921"/>
        <end position="936"/>
    </location>
</feature>
<feature type="compositionally biased region" description="Basic and acidic residues" evidence="6">
    <location>
        <begin position="140"/>
        <end position="149"/>
    </location>
</feature>
<dbReference type="Pfam" id="PF03607">
    <property type="entry name" value="DCX"/>
    <property type="match status" value="1"/>
</dbReference>
<feature type="compositionally biased region" description="Acidic residues" evidence="6">
    <location>
        <begin position="1979"/>
        <end position="1993"/>
    </location>
</feature>
<dbReference type="SMART" id="SM00537">
    <property type="entry name" value="DCX"/>
    <property type="match status" value="1"/>
</dbReference>
<feature type="compositionally biased region" description="Basic and acidic residues" evidence="6">
    <location>
        <begin position="2058"/>
        <end position="2071"/>
    </location>
</feature>
<feature type="compositionally biased region" description="Basic and acidic residues" evidence="6">
    <location>
        <begin position="2301"/>
        <end position="2311"/>
    </location>
</feature>
<feature type="compositionally biased region" description="Basic and acidic residues" evidence="6">
    <location>
        <begin position="1531"/>
        <end position="1552"/>
    </location>
</feature>
<dbReference type="Gene3D" id="3.10.20.230">
    <property type="entry name" value="Doublecortin domain"/>
    <property type="match status" value="1"/>
</dbReference>
<feature type="region of interest" description="Disordered" evidence="6">
    <location>
        <begin position="223"/>
        <end position="260"/>
    </location>
</feature>
<feature type="compositionally biased region" description="Low complexity" evidence="6">
    <location>
        <begin position="240"/>
        <end position="251"/>
    </location>
</feature>
<evidence type="ECO:0000256" key="2">
    <source>
        <dbReference type="ARBA" id="ARBA00004496"/>
    </source>
</evidence>
<dbReference type="EMBL" id="JAIPUX010003289">
    <property type="protein sequence ID" value="KAH0622907.1"/>
    <property type="molecule type" value="Genomic_DNA"/>
</dbReference>
<feature type="compositionally biased region" description="Polar residues" evidence="6">
    <location>
        <begin position="1362"/>
        <end position="1374"/>
    </location>
</feature>
<feature type="compositionally biased region" description="Acidic residues" evidence="6">
    <location>
        <begin position="1346"/>
        <end position="1361"/>
    </location>
</feature>
<name>A0ABQ7T069_PHRPL</name>
<evidence type="ECO:0000256" key="1">
    <source>
        <dbReference type="ARBA" id="ARBA00004316"/>
    </source>
</evidence>
<feature type="compositionally biased region" description="Low complexity" evidence="6">
    <location>
        <begin position="749"/>
        <end position="760"/>
    </location>
</feature>
<evidence type="ECO:0000256" key="5">
    <source>
        <dbReference type="ARBA" id="ARBA00023273"/>
    </source>
</evidence>
<feature type="compositionally biased region" description="Low complexity" evidence="6">
    <location>
        <begin position="964"/>
        <end position="977"/>
    </location>
</feature>
<feature type="compositionally biased region" description="Acidic residues" evidence="6">
    <location>
        <begin position="663"/>
        <end position="675"/>
    </location>
</feature>
<feature type="compositionally biased region" description="Acidic residues" evidence="6">
    <location>
        <begin position="1951"/>
        <end position="1970"/>
    </location>
</feature>
<feature type="compositionally biased region" description="Acidic residues" evidence="6">
    <location>
        <begin position="2125"/>
        <end position="2134"/>
    </location>
</feature>
<feature type="compositionally biased region" description="Acidic residues" evidence="6">
    <location>
        <begin position="2141"/>
        <end position="2153"/>
    </location>
</feature>
<dbReference type="InterPro" id="IPR036572">
    <property type="entry name" value="Doublecortin_dom_sf"/>
</dbReference>
<feature type="compositionally biased region" description="Acidic residues" evidence="6">
    <location>
        <begin position="2019"/>
        <end position="2029"/>
    </location>
</feature>
<accession>A0ABQ7T069</accession>
<feature type="compositionally biased region" description="Acidic residues" evidence="6">
    <location>
        <begin position="2250"/>
        <end position="2263"/>
    </location>
</feature>
<feature type="compositionally biased region" description="Basic and acidic residues" evidence="6">
    <location>
        <begin position="1460"/>
        <end position="1470"/>
    </location>
</feature>
<feature type="compositionally biased region" description="Acidic residues" evidence="6">
    <location>
        <begin position="1841"/>
        <end position="1854"/>
    </location>
</feature>
<feature type="compositionally biased region" description="Basic and acidic residues" evidence="6">
    <location>
        <begin position="223"/>
        <end position="233"/>
    </location>
</feature>
<feature type="compositionally biased region" description="Low complexity" evidence="6">
    <location>
        <begin position="567"/>
        <end position="580"/>
    </location>
</feature>
<dbReference type="Proteomes" id="UP000826234">
    <property type="component" value="Unassembled WGS sequence"/>
</dbReference>
<sequence>MTQPSADYLSSSIPYNYDQSLPPLARTNAVTQVPPAKKITFYKSGDPQFGGVKMAINQRSFKSFNALMDDLSHRVPLPFGVRTITTPRGIHCISTLDQLEDGGCYLCSDKKYVTPISIGAANRRTGPQKTSRPASTLRRAAQDGKHDDYSTGFIQQSPRIPKKVTLVKNGDITTQRPIIFNRRNSRSLRTLLDEISEIDSMQAVLHCPNVLVCVGQEPFKPMVKENPRKHSSEKLPGLTSQSSSNNNNSENQESKKDGSQLDIVNFGLETKKSVMHPRSSLSNRSARFSLSSEKSSTNGITTSSENGAPFPRNCPHSKAGELAHSLVNDDIEKKVHVNKDGSLSVEMKVRFRLLNDETLQWSTQIKKSSLMNKIPCEELNINHDNGLESTENPEVSSELDDSFYPCDVDSYMSNLDESENDEARCYKCGKPCKDYDIWKNPMHTSQKEEQGGKSTWYTHSSCSSTSSHRRIIHKKVASVDSIRTASSSGEEYSKHVVQESSHYSETVENMVEYHSVKSYCCQHGCDQTNTSQRGSPEEMDAIANSTHSQNEEETTVEGGGDEGKGSRPGSSKSKSSQRSSAESQIRVCEETSSLARTFSSGSMKEREKMEGVVSGSSSPNSVYSKSSKGSLLGGAKENADEVSENDQAISSFSTDSCPKKDAAEDEAEKDDEEINEIYSVSENPGSSPPVKDEVSDCGECSTARSFGSDSCAGKNQRSDSDEIHLCSAASASSRKSKHRQNHLEVASNRSVGSSRGSTSSRTKKKKKSRSSLPAEDVRSSSRASYYSRSSYEAEKRDSKAHASQDSSSPHSRVSSLSEGAAPPAYNEESTSSISKCYSKSSQNSQRENQADNASKISSLCSSFSDCNGKNGVAMPKVNSPEDSSRLGSVSESTCSRCGHVMKPCLDDLRSTSSRVSSYSESRSRYVEMEVSERSDDACSQSSVALSSKPRRKKISSHHGGVECSSQVSASESASMYSLRCPAPPKGRPSSRKGRTVVLKKSSQGTSVCTESEVIADVVHEPGNTAEPLNTEKESCQVKIQEEAKDYDGVMPSSLPNASPEEVVHEWLRKIPSETLLMKCEMQDDREGEDLDAEVPGCSSSQELLQVGSEKNKEDIKEGESAVEAVEAVAEGAEEEVFEKEPKEDLNEETASEAVLEEAEAGEAKCNQSVLSGQNNHQKDLPNSIQTSVQIMKALLASKQDPKMERSLSLPEVSPTMGRKLSNSANILITCLASLQLLDEELDPPNKSNKCLNRPRYTELLNIFQALWCGCTSESGDPSSGVEKESQAKVPSTFKGHCSKEGDFTPMSSSGVDVSSGDGGSREGSVAGGRDRALSQEKTEEAKTTEEDAENTEVEAGNEDNQGDTSQPPTLCSNSEGGEKVESAGGEEAAEAEEDQGNDCAAGQGGKKEIAKEEEVKEEGKQKDEDVECGEMDATIQVEAQDDSIVKEIEDSPSQEIANRVTEEPSSHEATEEPSNLEGIEEPSIHEATEEPSSHEANEDPSSHEATEEPSKLEADEEPSNLEANEEPSNLEAKEEPSSHKVTEEPNHNDPCTKEANVLEEPETNGAKQLVAMSEADMQPNGDIVPHQPSAKVSPMIQQRSIDPDPVWVLKLLKKIELQFMTHYVSAMNEFKVKWNLPNTDEVNQMISELKEEVSKRIQKSIEKELRKIRSRAGRRTPRPPDEELRNESALQMENRRRRMQSIRKMSLYNDRSVNQNNQPETRELSYEVDEDFLFSTIRDDDSELPSEEEYCPCDACIRKIMEARAIRGPVVPPVAANAPVVKAFDLQQILKMKNGSVPERMAEQSIPEEGQGEEAGEEIAAPEANQETEPDAGKEVGEISDKEEEQEVKEDEEEALPKREQVSETQNCEEGEGVKATNEEAEEEAKEEVGEEENEGRKKEVEGEGEVVVEEEETEEEVGKKEEEKEEEVNVKEEEEEEIEARGKELKGEEEKEEKEAEEEEEVEAGEEKEEMSVKEKEEEKEEIEEEKEEESVKEEAVENAIEEKEEGIDKEKQGGEEVVSDEMEEEKEEGLVKEEAKEDTVEEKEEGIDEEEQGGEEAAHDKIEEEKEKASVQGEEEGKEEIVQEKKEGEEGEEEKEGGEEVAHEDDNQEVDESEVQKERNEEEEKNVDEEQEETQKEDQEAEELQVEDEVDGAAVEPEAGEEESQKDASECVENASDAGGSEAESAGTENETVEDAQASGGMAAEEEEEKEEGDDGWEPSEAIRNHRKASAISSTGNCSQQSQKGSEDGNDGEDGKEEDDMNKDGNTDEEAKSNTENKSATMYPDIEEEEEDGVSSLASDEKGEEPKTDENEEDNSLVSKKKDDNSGAIDQDDLDF</sequence>
<feature type="region of interest" description="Disordered" evidence="6">
    <location>
        <begin position="1274"/>
        <end position="1563"/>
    </location>
</feature>
<feature type="compositionally biased region" description="Polar residues" evidence="6">
    <location>
        <begin position="645"/>
        <end position="656"/>
    </location>
</feature>
<evidence type="ECO:0000256" key="4">
    <source>
        <dbReference type="ARBA" id="ARBA00022737"/>
    </source>
</evidence>
<feature type="compositionally biased region" description="Low complexity" evidence="6">
    <location>
        <begin position="2175"/>
        <end position="2192"/>
    </location>
</feature>
<feature type="compositionally biased region" description="Polar residues" evidence="6">
    <location>
        <begin position="590"/>
        <end position="602"/>
    </location>
</feature>
<feature type="compositionally biased region" description="Basic and acidic residues" evidence="6">
    <location>
        <begin position="1405"/>
        <end position="1423"/>
    </location>
</feature>
<feature type="compositionally biased region" description="Polar residues" evidence="6">
    <location>
        <begin position="2233"/>
        <end position="2246"/>
    </location>
</feature>
<feature type="compositionally biased region" description="Acidic residues" evidence="6">
    <location>
        <begin position="1387"/>
        <end position="1396"/>
    </location>
</feature>
<feature type="compositionally biased region" description="Basic and acidic residues" evidence="6">
    <location>
        <begin position="791"/>
        <end position="802"/>
    </location>
</feature>
<feature type="compositionally biased region" description="Basic and acidic residues" evidence="6">
    <location>
        <begin position="1831"/>
        <end position="1840"/>
    </location>
</feature>
<feature type="region of interest" description="Disordered" evidence="6">
    <location>
        <begin position="273"/>
        <end position="317"/>
    </location>
</feature>
<feature type="compositionally biased region" description="Polar residues" evidence="6">
    <location>
        <begin position="279"/>
        <end position="306"/>
    </location>
</feature>
<feature type="compositionally biased region" description="Basic and acidic residues" evidence="6">
    <location>
        <begin position="1328"/>
        <end position="1345"/>
    </location>
</feature>
<feature type="region of interest" description="Disordered" evidence="6">
    <location>
        <begin position="1665"/>
        <end position="1690"/>
    </location>
</feature>
<evidence type="ECO:0000313" key="8">
    <source>
        <dbReference type="EMBL" id="KAH0622907.1"/>
    </source>
</evidence>
<keyword evidence="5" id="KW-0966">Cell projection</keyword>
<dbReference type="PANTHER" id="PTHR23005:SF3">
    <property type="entry name" value="RETINITIS PIGMENTOSA 1-LIKE 1 PROTEIN"/>
    <property type="match status" value="1"/>
</dbReference>
<feature type="region of interest" description="Disordered" evidence="6">
    <location>
        <begin position="542"/>
        <end position="853"/>
    </location>
</feature>
<feature type="region of interest" description="Disordered" evidence="6">
    <location>
        <begin position="1795"/>
        <end position="2338"/>
    </location>
</feature>
<feature type="compositionally biased region" description="Basic residues" evidence="6">
    <location>
        <begin position="1668"/>
        <end position="1677"/>
    </location>
</feature>
<feature type="compositionally biased region" description="Low complexity" evidence="6">
    <location>
        <begin position="803"/>
        <end position="817"/>
    </location>
</feature>
<evidence type="ECO:0000256" key="6">
    <source>
        <dbReference type="SAM" id="MobiDB-lite"/>
    </source>
</evidence>
<feature type="compositionally biased region" description="Low complexity" evidence="6">
    <location>
        <begin position="611"/>
        <end position="634"/>
    </location>
</feature>
<feature type="region of interest" description="Disordered" evidence="6">
    <location>
        <begin position="871"/>
        <end position="890"/>
    </location>
</feature>
<feature type="compositionally biased region" description="Low complexity" evidence="6">
    <location>
        <begin position="910"/>
        <end position="920"/>
    </location>
</feature>
<feature type="compositionally biased region" description="Basic and acidic residues" evidence="6">
    <location>
        <begin position="1940"/>
        <end position="1950"/>
    </location>
</feature>
<evidence type="ECO:0000256" key="3">
    <source>
        <dbReference type="ARBA" id="ARBA00022490"/>
    </source>
</evidence>
<feature type="region of interest" description="Disordered" evidence="6">
    <location>
        <begin position="123"/>
        <end position="153"/>
    </location>
</feature>
<feature type="compositionally biased region" description="Low complexity" evidence="6">
    <location>
        <begin position="829"/>
        <end position="844"/>
    </location>
</feature>
<evidence type="ECO:0000259" key="7">
    <source>
        <dbReference type="PROSITE" id="PS50309"/>
    </source>
</evidence>
<feature type="compositionally biased region" description="Basic and acidic residues" evidence="6">
    <location>
        <begin position="2030"/>
        <end position="2040"/>
    </location>
</feature>
<reference evidence="8 9" key="1">
    <citation type="journal article" date="2022" name="Gigascience">
        <title>A chromosome-level genome assembly and annotation of the desert horned lizard, Phrynosoma platyrhinos, provides insight into chromosomal rearrangements among reptiles.</title>
        <authorList>
            <person name="Koochekian N."/>
            <person name="Ascanio A."/>
            <person name="Farleigh K."/>
            <person name="Card D.C."/>
            <person name="Schield D.R."/>
            <person name="Castoe T.A."/>
            <person name="Jezkova T."/>
        </authorList>
    </citation>
    <scope>NUCLEOTIDE SEQUENCE [LARGE SCALE GENOMIC DNA]</scope>
    <source>
        <strain evidence="8">NK-2021</strain>
    </source>
</reference>
<dbReference type="PANTHER" id="PTHR23005">
    <property type="entry name" value="RETINITIS PIGMENTOSA 1 PROTEIN"/>
    <property type="match status" value="1"/>
</dbReference>
<protein>
    <recommendedName>
        <fullName evidence="7">Doublecortin domain-containing protein</fullName>
    </recommendedName>
</protein>
<organism evidence="8 9">
    <name type="scientific">Phrynosoma platyrhinos</name>
    <name type="common">Desert horned lizard</name>
    <dbReference type="NCBI Taxonomy" id="52577"/>
    <lineage>
        <taxon>Eukaryota</taxon>
        <taxon>Metazoa</taxon>
        <taxon>Chordata</taxon>
        <taxon>Craniata</taxon>
        <taxon>Vertebrata</taxon>
        <taxon>Euteleostomi</taxon>
        <taxon>Lepidosauria</taxon>
        <taxon>Squamata</taxon>
        <taxon>Bifurcata</taxon>
        <taxon>Unidentata</taxon>
        <taxon>Episquamata</taxon>
        <taxon>Toxicofera</taxon>
        <taxon>Iguania</taxon>
        <taxon>Phrynosomatidae</taxon>
        <taxon>Phrynosomatinae</taxon>
        <taxon>Phrynosoma</taxon>
    </lineage>
</organism>
<feature type="compositionally biased region" description="Basic and acidic residues" evidence="6">
    <location>
        <begin position="1482"/>
        <end position="1513"/>
    </location>
</feature>
<comment type="subcellular location">
    <subcellularLocation>
        <location evidence="1">Cell projection</location>
    </subcellularLocation>
    <subcellularLocation>
        <location evidence="2">Cytoplasm</location>
    </subcellularLocation>
</comment>
<dbReference type="SUPFAM" id="SSF89837">
    <property type="entry name" value="Doublecortin (DC)"/>
    <property type="match status" value="2"/>
</dbReference>
<feature type="compositionally biased region" description="Acidic residues" evidence="6">
    <location>
        <begin position="2206"/>
        <end position="2220"/>
    </location>
</feature>
<feature type="compositionally biased region" description="Polar residues" evidence="6">
    <location>
        <begin position="125"/>
        <end position="134"/>
    </location>
</feature>
<dbReference type="InterPro" id="IPR003533">
    <property type="entry name" value="Doublecortin_dom"/>
</dbReference>
<keyword evidence="9" id="KW-1185">Reference proteome</keyword>
<feature type="region of interest" description="Disordered" evidence="6">
    <location>
        <begin position="909"/>
        <end position="1003"/>
    </location>
</feature>
<feature type="domain" description="Doublecortin" evidence="7">
    <location>
        <begin position="37"/>
        <end position="119"/>
    </location>
</feature>
<comment type="caution">
    <text evidence="8">The sequence shown here is derived from an EMBL/GenBank/DDBJ whole genome shotgun (WGS) entry which is preliminary data.</text>
</comment>
<feature type="compositionally biased region" description="Acidic residues" evidence="6">
    <location>
        <begin position="1903"/>
        <end position="1916"/>
    </location>
</feature>
<keyword evidence="4" id="KW-0677">Repeat</keyword>
<feature type="compositionally biased region" description="Basic and acidic residues" evidence="6">
    <location>
        <begin position="2081"/>
        <end position="2090"/>
    </location>
</feature>
<gene>
    <name evidence="8" type="ORF">JD844_025778</name>
</gene>
<feature type="compositionally biased region" description="Basic and acidic residues" evidence="6">
    <location>
        <begin position="2264"/>
        <end position="2277"/>
    </location>
</feature>
<feature type="compositionally biased region" description="Low complexity" evidence="6">
    <location>
        <begin position="780"/>
        <end position="790"/>
    </location>
</feature>
<feature type="compositionally biased region" description="Acidic residues" evidence="6">
    <location>
        <begin position="2041"/>
        <end position="2056"/>
    </location>
</feature>
<dbReference type="CDD" id="cd17146">
    <property type="entry name" value="DCX1_RP1L1"/>
    <property type="match status" value="1"/>
</dbReference>
<evidence type="ECO:0000313" key="9">
    <source>
        <dbReference type="Proteomes" id="UP000826234"/>
    </source>
</evidence>
<keyword evidence="3" id="KW-0963">Cytoplasm</keyword>